<keyword evidence="2" id="KW-0732">Signal</keyword>
<evidence type="ECO:0000256" key="1">
    <source>
        <dbReference type="SAM" id="MobiDB-lite"/>
    </source>
</evidence>
<feature type="non-terminal residue" evidence="3">
    <location>
        <position position="100"/>
    </location>
</feature>
<evidence type="ECO:0000313" key="3">
    <source>
        <dbReference type="EMBL" id="CAE8641753.1"/>
    </source>
</evidence>
<feature type="compositionally biased region" description="Polar residues" evidence="1">
    <location>
        <begin position="77"/>
        <end position="100"/>
    </location>
</feature>
<evidence type="ECO:0000256" key="2">
    <source>
        <dbReference type="SAM" id="SignalP"/>
    </source>
</evidence>
<feature type="chain" id="PRO_5032983480" evidence="2">
    <location>
        <begin position="21"/>
        <end position="100"/>
    </location>
</feature>
<accession>A0A813HVI9</accession>
<name>A0A813HVI9_POLGL</name>
<feature type="signal peptide" evidence="2">
    <location>
        <begin position="1"/>
        <end position="20"/>
    </location>
</feature>
<feature type="region of interest" description="Disordered" evidence="1">
    <location>
        <begin position="65"/>
        <end position="100"/>
    </location>
</feature>
<protein>
    <submittedName>
        <fullName evidence="3">Uncharacterized protein</fullName>
    </submittedName>
</protein>
<organism evidence="3 4">
    <name type="scientific">Polarella glacialis</name>
    <name type="common">Dinoflagellate</name>
    <dbReference type="NCBI Taxonomy" id="89957"/>
    <lineage>
        <taxon>Eukaryota</taxon>
        <taxon>Sar</taxon>
        <taxon>Alveolata</taxon>
        <taxon>Dinophyceae</taxon>
        <taxon>Suessiales</taxon>
        <taxon>Suessiaceae</taxon>
        <taxon>Polarella</taxon>
    </lineage>
</organism>
<gene>
    <name evidence="3" type="ORF">PGLA1383_LOCUS56348</name>
</gene>
<proteinExistence type="predicted"/>
<comment type="caution">
    <text evidence="3">The sequence shown here is derived from an EMBL/GenBank/DDBJ whole genome shotgun (WGS) entry which is preliminary data.</text>
</comment>
<evidence type="ECO:0000313" key="4">
    <source>
        <dbReference type="Proteomes" id="UP000654075"/>
    </source>
</evidence>
<keyword evidence="4" id="KW-1185">Reference proteome</keyword>
<dbReference type="AlphaFoldDB" id="A0A813HVI9"/>
<reference evidence="3" key="1">
    <citation type="submission" date="2021-02" db="EMBL/GenBank/DDBJ databases">
        <authorList>
            <person name="Dougan E. K."/>
            <person name="Rhodes N."/>
            <person name="Thang M."/>
            <person name="Chan C."/>
        </authorList>
    </citation>
    <scope>NUCLEOTIDE SEQUENCE</scope>
</reference>
<dbReference type="Proteomes" id="UP000654075">
    <property type="component" value="Unassembled WGS sequence"/>
</dbReference>
<dbReference type="EMBL" id="CAJNNV010032985">
    <property type="protein sequence ID" value="CAE8641753.1"/>
    <property type="molecule type" value="Genomic_DNA"/>
</dbReference>
<sequence>MHMSPYLLLLLLSLSLLVLAEDVTERRDGKQLPFVEDCTAGELRAKSSPRRALVKAPTMLQVKATFTRRSSDDINNTHHNSTEGGSALSFFQTDSQEGDK</sequence>